<evidence type="ECO:0000313" key="1">
    <source>
        <dbReference type="EMBL" id="AJE80379.1"/>
    </source>
</evidence>
<keyword evidence="2" id="KW-1185">Reference proteome</keyword>
<organism evidence="1 2">
    <name type="scientific">Streptomyces albus (strain ATCC 21838 / DSM 41398 / FERM P-419 / JCM 4703 / NBRC 107858)</name>
    <dbReference type="NCBI Taxonomy" id="1081613"/>
    <lineage>
        <taxon>Bacteria</taxon>
        <taxon>Bacillati</taxon>
        <taxon>Actinomycetota</taxon>
        <taxon>Actinomycetes</taxon>
        <taxon>Kitasatosporales</taxon>
        <taxon>Streptomycetaceae</taxon>
        <taxon>Streptomyces</taxon>
    </lineage>
</organism>
<proteinExistence type="predicted"/>
<name>A0A0B5EGD4_STRA4</name>
<dbReference type="KEGG" id="sals:SLNWT_0003"/>
<dbReference type="AlphaFoldDB" id="A0A0B5EGD4"/>
<sequence>MNSGNRRRGRVVAEHMYVEAVANLRQTSASVVKTAEDRGEFGDNSA</sequence>
<evidence type="ECO:0000313" key="2">
    <source>
        <dbReference type="Proteomes" id="UP000031523"/>
    </source>
</evidence>
<gene>
    <name evidence="1" type="ORF">SLNWT_0003</name>
</gene>
<dbReference type="Proteomes" id="UP000031523">
    <property type="component" value="Chromosome"/>
</dbReference>
<dbReference type="EMBL" id="CP010519">
    <property type="protein sequence ID" value="AJE80379.1"/>
    <property type="molecule type" value="Genomic_DNA"/>
</dbReference>
<accession>A0A0B5EGD4</accession>
<reference evidence="1 2" key="1">
    <citation type="submission" date="2015-01" db="EMBL/GenBank/DDBJ databases">
        <title>Enhanced salinomycin production by adjusting the supply of polyketide extender units in Streptomyce albus DSM 41398.</title>
        <authorList>
            <person name="Lu C."/>
        </authorList>
    </citation>
    <scope>NUCLEOTIDE SEQUENCE [LARGE SCALE GENOMIC DNA]</scope>
    <source>
        <strain evidence="2">ATCC 21838 / DSM 41398 / FERM P-419 / JCM 4703 / NBRC 107858</strain>
    </source>
</reference>
<protein>
    <submittedName>
        <fullName evidence="1">Uncharacterized protein</fullName>
    </submittedName>
</protein>